<evidence type="ECO:0000256" key="3">
    <source>
        <dbReference type="SAM" id="MobiDB-lite"/>
    </source>
</evidence>
<gene>
    <name evidence="5" type="ORF">GA0070215_12870</name>
</gene>
<dbReference type="EMBL" id="FMCV01000028">
    <property type="protein sequence ID" value="SCF43720.1"/>
    <property type="molecule type" value="Genomic_DNA"/>
</dbReference>
<accession>A0A1C5AET8</accession>
<keyword evidence="2" id="KW-0012">Acyltransferase</keyword>
<organism evidence="5 6">
    <name type="scientific">Micromonospora marina</name>
    <dbReference type="NCBI Taxonomy" id="307120"/>
    <lineage>
        <taxon>Bacteria</taxon>
        <taxon>Bacillati</taxon>
        <taxon>Actinomycetota</taxon>
        <taxon>Actinomycetes</taxon>
        <taxon>Micromonosporales</taxon>
        <taxon>Micromonosporaceae</taxon>
        <taxon>Micromonospora</taxon>
    </lineage>
</organism>
<sequence length="220" mass="23783">MTAAHSEGTRPQSIVSTGPAHPAFDQVAALFDDYRAHYGQPSTPEITRSWLHDQIAQHRISAAAAIRADFVCGFITVTIMPASLMLGTSWSVRDLYVAPHRRRSGIAKALLQHVIRNARAAGAHRVSLQTETGNIPALALYNEIGFQPVTGLELLNLTFDPTLQDPGGMAGHGKQLAADEDGHRLEWAVKSPAYSSDSTLAPIRASSWICSQLSRQPIAL</sequence>
<dbReference type="InterPro" id="IPR000182">
    <property type="entry name" value="GNAT_dom"/>
</dbReference>
<dbReference type="GO" id="GO:0016747">
    <property type="term" value="F:acyltransferase activity, transferring groups other than amino-acyl groups"/>
    <property type="evidence" value="ECO:0007669"/>
    <property type="project" value="InterPro"/>
</dbReference>
<dbReference type="InterPro" id="IPR050832">
    <property type="entry name" value="Bact_Acetyltransf"/>
</dbReference>
<dbReference type="PROSITE" id="PS51186">
    <property type="entry name" value="GNAT"/>
    <property type="match status" value="1"/>
</dbReference>
<keyword evidence="6" id="KW-1185">Reference proteome</keyword>
<evidence type="ECO:0000256" key="1">
    <source>
        <dbReference type="ARBA" id="ARBA00022679"/>
    </source>
</evidence>
<dbReference type="CDD" id="cd04301">
    <property type="entry name" value="NAT_SF"/>
    <property type="match status" value="1"/>
</dbReference>
<dbReference type="Gene3D" id="3.40.630.30">
    <property type="match status" value="1"/>
</dbReference>
<dbReference type="InterPro" id="IPR016181">
    <property type="entry name" value="Acyl_CoA_acyltransferase"/>
</dbReference>
<evidence type="ECO:0000313" key="6">
    <source>
        <dbReference type="Proteomes" id="UP000198551"/>
    </source>
</evidence>
<dbReference type="RefSeq" id="WP_091050620.1">
    <property type="nucleotide sequence ID" value="NZ_FMCV01000028.1"/>
</dbReference>
<proteinExistence type="predicted"/>
<dbReference type="PANTHER" id="PTHR43877:SF2">
    <property type="entry name" value="AMINOALKYLPHOSPHONATE N-ACETYLTRANSFERASE-RELATED"/>
    <property type="match status" value="1"/>
</dbReference>
<dbReference type="SUPFAM" id="SSF55729">
    <property type="entry name" value="Acyl-CoA N-acyltransferases (Nat)"/>
    <property type="match status" value="1"/>
</dbReference>
<feature type="domain" description="N-acetyltransferase" evidence="4">
    <location>
        <begin position="13"/>
        <end position="166"/>
    </location>
</feature>
<dbReference type="Pfam" id="PF00583">
    <property type="entry name" value="Acetyltransf_1"/>
    <property type="match status" value="1"/>
</dbReference>
<keyword evidence="1 5" id="KW-0808">Transferase</keyword>
<dbReference type="Proteomes" id="UP000198551">
    <property type="component" value="Unassembled WGS sequence"/>
</dbReference>
<feature type="region of interest" description="Disordered" evidence="3">
    <location>
        <begin position="1"/>
        <end position="20"/>
    </location>
</feature>
<evidence type="ECO:0000256" key="2">
    <source>
        <dbReference type="ARBA" id="ARBA00023315"/>
    </source>
</evidence>
<protein>
    <submittedName>
        <fullName evidence="5">Acetyltransferase (GNAT) family protein</fullName>
    </submittedName>
</protein>
<reference evidence="6" key="1">
    <citation type="submission" date="2016-06" db="EMBL/GenBank/DDBJ databases">
        <authorList>
            <person name="Varghese N."/>
        </authorList>
    </citation>
    <scope>NUCLEOTIDE SEQUENCE [LARGE SCALE GENOMIC DNA]</scope>
    <source>
        <strain evidence="6">DSM 45555</strain>
    </source>
</reference>
<dbReference type="PANTHER" id="PTHR43877">
    <property type="entry name" value="AMINOALKYLPHOSPHONATE N-ACETYLTRANSFERASE-RELATED-RELATED"/>
    <property type="match status" value="1"/>
</dbReference>
<name>A0A1C5AET8_9ACTN</name>
<evidence type="ECO:0000259" key="4">
    <source>
        <dbReference type="PROSITE" id="PS51186"/>
    </source>
</evidence>
<evidence type="ECO:0000313" key="5">
    <source>
        <dbReference type="EMBL" id="SCF43720.1"/>
    </source>
</evidence>
<dbReference type="AlphaFoldDB" id="A0A1C5AET8"/>